<feature type="compositionally biased region" description="Basic and acidic residues" evidence="1">
    <location>
        <begin position="79"/>
        <end position="98"/>
    </location>
</feature>
<feature type="region of interest" description="Disordered" evidence="1">
    <location>
        <begin position="79"/>
        <end position="107"/>
    </location>
</feature>
<dbReference type="STRING" id="1619044.UY92_C0007G0029"/>
<dbReference type="AlphaFoldDB" id="A0A0G1YGP4"/>
<protein>
    <submittedName>
        <fullName evidence="2">Uncharacterized protein</fullName>
    </submittedName>
</protein>
<evidence type="ECO:0000313" key="3">
    <source>
        <dbReference type="Proteomes" id="UP000033870"/>
    </source>
</evidence>
<evidence type="ECO:0000256" key="1">
    <source>
        <dbReference type="SAM" id="MobiDB-lite"/>
    </source>
</evidence>
<dbReference type="Proteomes" id="UP000033870">
    <property type="component" value="Unassembled WGS sequence"/>
</dbReference>
<gene>
    <name evidence="2" type="ORF">UY92_C0007G0029</name>
</gene>
<feature type="region of interest" description="Disordered" evidence="1">
    <location>
        <begin position="1"/>
        <end position="23"/>
    </location>
</feature>
<comment type="caution">
    <text evidence="2">The sequence shown here is derived from an EMBL/GenBank/DDBJ whole genome shotgun (WGS) entry which is preliminary data.</text>
</comment>
<dbReference type="EMBL" id="LCRX01000007">
    <property type="protein sequence ID" value="KKW42390.1"/>
    <property type="molecule type" value="Genomic_DNA"/>
</dbReference>
<organism evidence="2 3">
    <name type="scientific">Candidatus Magasanikbacteria bacterium GW2011_GWA2_56_11</name>
    <dbReference type="NCBI Taxonomy" id="1619044"/>
    <lineage>
        <taxon>Bacteria</taxon>
        <taxon>Candidatus Magasanikiibacteriota</taxon>
    </lineage>
</organism>
<evidence type="ECO:0000313" key="2">
    <source>
        <dbReference type="EMBL" id="KKW42390.1"/>
    </source>
</evidence>
<reference evidence="2 3" key="1">
    <citation type="journal article" date="2015" name="Nature">
        <title>rRNA introns, odd ribosomes, and small enigmatic genomes across a large radiation of phyla.</title>
        <authorList>
            <person name="Brown C.T."/>
            <person name="Hug L.A."/>
            <person name="Thomas B.C."/>
            <person name="Sharon I."/>
            <person name="Castelle C.J."/>
            <person name="Singh A."/>
            <person name="Wilkins M.J."/>
            <person name="Williams K.H."/>
            <person name="Banfield J.F."/>
        </authorList>
    </citation>
    <scope>NUCLEOTIDE SEQUENCE [LARGE SCALE GENOMIC DNA]</scope>
</reference>
<name>A0A0G1YGP4_9BACT</name>
<proteinExistence type="predicted"/>
<sequence length="147" mass="15505">MKAIRDRRGRGGQQVGELAPADGLGDAALVAGPVVEAPGRGRGRDGVVVVPALEAREHEERGAGDVALLVRFRPLDDRPESRESHRVVADFDEPDGRDQAQPVGPEGGLAVLHLREMVEGVIPNLVHGVGGAARPHARMDGVQVDVD</sequence>
<accession>A0A0G1YGP4</accession>